<gene>
    <name evidence="2" type="ORF">MBEBAB_0127</name>
</gene>
<comment type="caution">
    <text evidence="2">The sequence shown here is derived from an EMBL/GenBank/DDBJ whole genome shotgun (WGS) entry which is preliminary data.</text>
</comment>
<keyword evidence="1" id="KW-1133">Transmembrane helix</keyword>
<proteinExistence type="predicted"/>
<organism evidence="2 3">
    <name type="scientific">Brevundimonas abyssalis TAR-001</name>
    <dbReference type="NCBI Taxonomy" id="1391729"/>
    <lineage>
        <taxon>Bacteria</taxon>
        <taxon>Pseudomonadati</taxon>
        <taxon>Pseudomonadota</taxon>
        <taxon>Alphaproteobacteria</taxon>
        <taxon>Caulobacterales</taxon>
        <taxon>Caulobacteraceae</taxon>
        <taxon>Brevundimonas</taxon>
    </lineage>
</organism>
<keyword evidence="1" id="KW-0812">Transmembrane</keyword>
<evidence type="ECO:0000313" key="2">
    <source>
        <dbReference type="EMBL" id="GAD57877.1"/>
    </source>
</evidence>
<evidence type="ECO:0000256" key="1">
    <source>
        <dbReference type="SAM" id="Phobius"/>
    </source>
</evidence>
<protein>
    <submittedName>
        <fullName evidence="2">Uncharacterized protein</fullName>
    </submittedName>
</protein>
<dbReference type="EMBL" id="BATC01000002">
    <property type="protein sequence ID" value="GAD57877.1"/>
    <property type="molecule type" value="Genomic_DNA"/>
</dbReference>
<name>A0A8E0KLG2_9CAUL</name>
<sequence>MAEDGKGGGNSGLAFIVGGLLVVVIVIAWFLFAGGGMPGGEKDVDIDVSMPEAPAAPAGE</sequence>
<keyword evidence="1" id="KW-0472">Membrane</keyword>
<dbReference type="Proteomes" id="UP000016569">
    <property type="component" value="Unassembled WGS sequence"/>
</dbReference>
<reference evidence="3" key="1">
    <citation type="journal article" date="2013" name="Genome Announc.">
        <title>Draft Genome Sequence of the Dimorphic Prosthecate Bacterium Brevundimonas abyssalis TAR-001T.</title>
        <authorList>
            <person name="Tsubouchi T."/>
            <person name="Nishi S."/>
            <person name="Usui K."/>
            <person name="Shimane Y."/>
            <person name="Takaki Y."/>
            <person name="Maruyama T."/>
            <person name="Hatada Y."/>
        </authorList>
    </citation>
    <scope>NUCLEOTIDE SEQUENCE [LARGE SCALE GENOMIC DNA]</scope>
    <source>
        <strain evidence="3">TAR-001</strain>
    </source>
</reference>
<dbReference type="RefSeq" id="WP_021695973.1">
    <property type="nucleotide sequence ID" value="NZ_BATC01000002.1"/>
</dbReference>
<feature type="transmembrane region" description="Helical" evidence="1">
    <location>
        <begin position="12"/>
        <end position="32"/>
    </location>
</feature>
<keyword evidence="3" id="KW-1185">Reference proteome</keyword>
<evidence type="ECO:0000313" key="3">
    <source>
        <dbReference type="Proteomes" id="UP000016569"/>
    </source>
</evidence>
<dbReference type="AlphaFoldDB" id="A0A8E0KLG2"/>
<accession>A0A8E0KLG2</accession>